<dbReference type="PANTHER" id="PTHR44281">
    <property type="entry name" value="SPINDLE ASSEMBLY ABNORMAL PROTEIN 6 HOMOLOG"/>
    <property type="match status" value="1"/>
</dbReference>
<keyword evidence="5" id="KW-0131">Cell cycle</keyword>
<protein>
    <recommendedName>
        <fullName evidence="8">Spindle assembly abnormal protein 6 N-terminal domain-containing protein</fullName>
    </recommendedName>
</protein>
<organism evidence="9 10">
    <name type="scientific">Tetradesmus obliquus</name>
    <name type="common">Green alga</name>
    <name type="synonym">Acutodesmus obliquus</name>
    <dbReference type="NCBI Taxonomy" id="3088"/>
    <lineage>
        <taxon>Eukaryota</taxon>
        <taxon>Viridiplantae</taxon>
        <taxon>Chlorophyta</taxon>
        <taxon>core chlorophytes</taxon>
        <taxon>Chlorophyceae</taxon>
        <taxon>CS clade</taxon>
        <taxon>Sphaeropleales</taxon>
        <taxon>Scenedesmaceae</taxon>
        <taxon>Tetradesmus</taxon>
    </lineage>
</organism>
<dbReference type="InterPro" id="IPR032396">
    <property type="entry name" value="SAS-6_N"/>
</dbReference>
<keyword evidence="2" id="KW-0963">Cytoplasm</keyword>
<evidence type="ECO:0000313" key="9">
    <source>
        <dbReference type="EMBL" id="WIA10926.1"/>
    </source>
</evidence>
<feature type="coiled-coil region" evidence="6">
    <location>
        <begin position="286"/>
        <end position="378"/>
    </location>
</feature>
<reference evidence="9 10" key="1">
    <citation type="submission" date="2023-05" db="EMBL/GenBank/DDBJ databases">
        <title>A 100% complete, gapless, phased diploid assembly of the Scenedesmus obliquus UTEX 3031 genome.</title>
        <authorList>
            <person name="Biondi T.C."/>
            <person name="Hanschen E.R."/>
            <person name="Kwon T."/>
            <person name="Eng W."/>
            <person name="Kruse C.P.S."/>
            <person name="Koehler S.I."/>
            <person name="Kunde Y."/>
            <person name="Gleasner C.D."/>
            <person name="You Mak K.T."/>
            <person name="Polle J."/>
            <person name="Hovde B.T."/>
            <person name="Starkenburg S.R."/>
        </authorList>
    </citation>
    <scope>NUCLEOTIDE SEQUENCE [LARGE SCALE GENOMIC DNA]</scope>
    <source>
        <strain evidence="9 10">DOE0152z</strain>
    </source>
</reference>
<dbReference type="Gene3D" id="3.40.50.2000">
    <property type="entry name" value="Glycogen Phosphorylase B"/>
    <property type="match status" value="1"/>
</dbReference>
<feature type="coiled-coil region" evidence="6">
    <location>
        <begin position="404"/>
        <end position="606"/>
    </location>
</feature>
<feature type="region of interest" description="Disordered" evidence="7">
    <location>
        <begin position="728"/>
        <end position="766"/>
    </location>
</feature>
<keyword evidence="10" id="KW-1185">Reference proteome</keyword>
<dbReference type="PANTHER" id="PTHR44281:SF2">
    <property type="entry name" value="SPINDLE ASSEMBLY ABNORMAL PROTEIN 6 HOMOLOG"/>
    <property type="match status" value="1"/>
</dbReference>
<feature type="domain" description="Spindle assembly abnormal protein 6 N-terminal" evidence="8">
    <location>
        <begin position="147"/>
        <end position="270"/>
    </location>
</feature>
<dbReference type="CDD" id="cd10142">
    <property type="entry name" value="HD_SAS6_N"/>
    <property type="match status" value="1"/>
</dbReference>
<feature type="region of interest" description="Disordered" evidence="7">
    <location>
        <begin position="646"/>
        <end position="675"/>
    </location>
</feature>
<comment type="subcellular location">
    <subcellularLocation>
        <location evidence="1">Cytoplasm</location>
        <location evidence="1">Cytoskeleton</location>
        <location evidence="1">Microtubule organizing center</location>
        <location evidence="1">Centrosome</location>
    </subcellularLocation>
</comment>
<dbReference type="Gene3D" id="2.170.210.20">
    <property type="entry name" value="Spindle assembly abnormal protein 6, N-terminal domain"/>
    <property type="match status" value="1"/>
</dbReference>
<dbReference type="Proteomes" id="UP001244341">
    <property type="component" value="Chromosome 2b"/>
</dbReference>
<gene>
    <name evidence="9" type="ORF">OEZ85_011091</name>
</gene>
<evidence type="ECO:0000256" key="4">
    <source>
        <dbReference type="ARBA" id="ARBA00023212"/>
    </source>
</evidence>
<evidence type="ECO:0000313" key="10">
    <source>
        <dbReference type="Proteomes" id="UP001244341"/>
    </source>
</evidence>
<dbReference type="SUPFAM" id="SSF53756">
    <property type="entry name" value="UDP-Glycosyltransferase/glycogen phosphorylase"/>
    <property type="match status" value="1"/>
</dbReference>
<evidence type="ECO:0000256" key="6">
    <source>
        <dbReference type="SAM" id="Coils"/>
    </source>
</evidence>
<dbReference type="SUPFAM" id="SSF57997">
    <property type="entry name" value="Tropomyosin"/>
    <property type="match status" value="1"/>
</dbReference>
<evidence type="ECO:0000256" key="2">
    <source>
        <dbReference type="ARBA" id="ARBA00022490"/>
    </source>
</evidence>
<dbReference type="Pfam" id="PF13692">
    <property type="entry name" value="Glyco_trans_1_4"/>
    <property type="match status" value="1"/>
</dbReference>
<evidence type="ECO:0000256" key="3">
    <source>
        <dbReference type="ARBA" id="ARBA00023054"/>
    </source>
</evidence>
<keyword evidence="3 6" id="KW-0175">Coiled coil</keyword>
<evidence type="ECO:0000256" key="5">
    <source>
        <dbReference type="ARBA" id="ARBA00023306"/>
    </source>
</evidence>
<evidence type="ECO:0000256" key="1">
    <source>
        <dbReference type="ARBA" id="ARBA00004300"/>
    </source>
</evidence>
<dbReference type="Pfam" id="PF16531">
    <property type="entry name" value="SAS-6_N"/>
    <property type="match status" value="1"/>
</dbReference>
<evidence type="ECO:0000259" key="8">
    <source>
        <dbReference type="Pfam" id="PF16531"/>
    </source>
</evidence>
<sequence length="766" mass="83233">MYLSRIRQLQLSKVAFCSVWLEPDDYPLMLGAADLGVSLHMSSSGIDLPMKVVDMFGSGLPVCAADFKCIGELITEGKTGLLFSSAEQLAQQLLQLLEGFDAVAGSGVNGQLAQLRAGVARTQSSWRWRDNWDKVAAPLFARIANAAVRQQDREDQTETLTFRILSGVTKQNHNLRVLRIHVSSEDDPYFLHTLEVTEDEFQSLKAEQGILVDFASFPGKIISLLERCIASQAADMPRFQAVLAVRAADSGLKIVETNDFKQLPHITLAFRPGNDFTVKQFLAFRLGEVKRDCQQLEDQLAGSKDESCERQQQLRECQQQLSSLQERHSRQTLELEAQLREQAAAAQQDKLDQVAAARAQLQRELEDAAKRNSQQQELLNSRIAELDAEGRKLRDQKYQLDTQVSELSHKLGSAEGSARSLEQEVAQLRSQVKALAGDKHELELQLANTRAQLAAAQEKSSSQGQLLAQQQARLSDLEGSVRQWEERCADLRDLVAGHEGRCKEAAAEVMKGNEVIEKLQTDLRLLKEKCKRKQAILVRQEEELGARDSALAAAQRDAAALGHGRDSLAAEVGSLQADNAELRAKLEESRQQLQSNEQMIRWLNQQVTDAQLQVGAVPGSRYKFKPSALAGTAAAAGLSAAAGASAAGLSTPGSRHQHHQTWPPPQFGASAGTPAAGLTSLSAGGVMASGRAASPSTAGLMGAASKLGMGSSRQPHASMAFSAFHAAGGDKFSPHTVTPRQDPYGLPTPRQEFPLQQQAAVAGGRQ</sequence>
<name>A0ABY8TRJ5_TETOB</name>
<accession>A0ABY8TRJ5</accession>
<evidence type="ECO:0000256" key="7">
    <source>
        <dbReference type="SAM" id="MobiDB-lite"/>
    </source>
</evidence>
<keyword evidence="4" id="KW-0206">Cytoskeleton</keyword>
<dbReference type="Gene3D" id="1.10.287.1490">
    <property type="match status" value="1"/>
</dbReference>
<dbReference type="EMBL" id="CP126209">
    <property type="protein sequence ID" value="WIA10926.1"/>
    <property type="molecule type" value="Genomic_DNA"/>
</dbReference>
<proteinExistence type="predicted"/>
<dbReference type="InterPro" id="IPR038558">
    <property type="entry name" value="SAS-6_N_sf"/>
</dbReference>